<dbReference type="PROSITE" id="PS01186">
    <property type="entry name" value="EGF_2"/>
    <property type="match status" value="1"/>
</dbReference>
<feature type="binding site" evidence="8">
    <location>
        <position position="304"/>
    </location>
    <ligand>
        <name>Zn(2+)</name>
        <dbReference type="ChEBI" id="CHEBI:29105"/>
        <note>catalytic</note>
    </ligand>
</feature>
<dbReference type="SMART" id="SM00050">
    <property type="entry name" value="DISIN"/>
    <property type="match status" value="1"/>
</dbReference>
<dbReference type="InterPro" id="IPR006586">
    <property type="entry name" value="ADAM_Cys-rich"/>
</dbReference>
<dbReference type="InterPro" id="IPR001590">
    <property type="entry name" value="Peptidase_M12B"/>
</dbReference>
<dbReference type="PANTHER" id="PTHR11905">
    <property type="entry name" value="ADAM A DISINTEGRIN AND METALLOPROTEASE DOMAIN"/>
    <property type="match status" value="1"/>
</dbReference>
<organism evidence="14 15">
    <name type="scientific">Anabarilius grahami</name>
    <name type="common">Kanglang fish</name>
    <name type="synonym">Barilius grahami</name>
    <dbReference type="NCBI Taxonomy" id="495550"/>
    <lineage>
        <taxon>Eukaryota</taxon>
        <taxon>Metazoa</taxon>
        <taxon>Chordata</taxon>
        <taxon>Craniata</taxon>
        <taxon>Vertebrata</taxon>
        <taxon>Euteleostomi</taxon>
        <taxon>Actinopterygii</taxon>
        <taxon>Neopterygii</taxon>
        <taxon>Teleostei</taxon>
        <taxon>Ostariophysi</taxon>
        <taxon>Cypriniformes</taxon>
        <taxon>Xenocyprididae</taxon>
        <taxon>Xenocypridinae</taxon>
        <taxon>Xenocypridinae incertae sedis</taxon>
        <taxon>Anabarilius</taxon>
    </lineage>
</organism>
<evidence type="ECO:0000256" key="5">
    <source>
        <dbReference type="ARBA" id="ARBA00023157"/>
    </source>
</evidence>
<evidence type="ECO:0000256" key="6">
    <source>
        <dbReference type="PROSITE-ProRule" id="PRU00068"/>
    </source>
</evidence>
<dbReference type="SUPFAM" id="SSF57552">
    <property type="entry name" value="Blood coagulation inhibitor (disintegrin)"/>
    <property type="match status" value="1"/>
</dbReference>
<reference evidence="14 15" key="1">
    <citation type="submission" date="2018-10" db="EMBL/GenBank/DDBJ databases">
        <title>Genome assembly for a Yunnan-Guizhou Plateau 3E fish, Anabarilius grahami (Regan), and its evolutionary and genetic applications.</title>
        <authorList>
            <person name="Jiang W."/>
        </authorList>
    </citation>
    <scope>NUCLEOTIDE SEQUENCE [LARGE SCALE GENOMIC DNA]</scope>
    <source>
        <strain evidence="14">AG-KIZ</strain>
        <tissue evidence="14">Muscle</tissue>
    </source>
</reference>
<feature type="active site" evidence="8">
    <location>
        <position position="301"/>
    </location>
</feature>
<dbReference type="Pfam" id="PF15302">
    <property type="entry name" value="P33MONOX"/>
    <property type="match status" value="1"/>
</dbReference>
<keyword evidence="8" id="KW-0479">Metal-binding</keyword>
<evidence type="ECO:0000256" key="7">
    <source>
        <dbReference type="PROSITE-ProRule" id="PRU00076"/>
    </source>
</evidence>
<dbReference type="InterPro" id="IPR001762">
    <property type="entry name" value="Disintegrin_dom"/>
</dbReference>
<dbReference type="FunFam" id="4.10.70.10:FF:000001">
    <property type="entry name" value="Disintegrin and metalloproteinase domain-containing protein 22"/>
    <property type="match status" value="1"/>
</dbReference>
<comment type="caution">
    <text evidence="14">The sequence shown here is derived from an EMBL/GenBank/DDBJ whole genome shotgun (WGS) entry which is preliminary data.</text>
</comment>
<protein>
    <submittedName>
        <fullName evidence="14">Disintegrin and metalloproteinase domain-containing protein 19</fullName>
    </submittedName>
</protein>
<evidence type="ECO:0000256" key="8">
    <source>
        <dbReference type="PROSITE-ProRule" id="PRU00276"/>
    </source>
</evidence>
<comment type="subcellular location">
    <subcellularLocation>
        <location evidence="1">Membrane</location>
        <topology evidence="1">Single-pass membrane protein</topology>
    </subcellularLocation>
</comment>
<evidence type="ECO:0000313" key="14">
    <source>
        <dbReference type="EMBL" id="ROL50267.1"/>
    </source>
</evidence>
<evidence type="ECO:0000256" key="3">
    <source>
        <dbReference type="ARBA" id="ARBA00022989"/>
    </source>
</evidence>
<dbReference type="PROSITE" id="PS50215">
    <property type="entry name" value="ADAM_MEPRO"/>
    <property type="match status" value="1"/>
</dbReference>
<keyword evidence="4 10" id="KW-0472">Membrane</keyword>
<dbReference type="Gene3D" id="4.10.70.10">
    <property type="entry name" value="Disintegrin domain"/>
    <property type="match status" value="1"/>
</dbReference>
<dbReference type="InterPro" id="IPR036436">
    <property type="entry name" value="Disintegrin_dom_sf"/>
</dbReference>
<keyword evidence="3 10" id="KW-1133">Transmembrane helix</keyword>
<feature type="region of interest" description="Disordered" evidence="9">
    <location>
        <begin position="706"/>
        <end position="808"/>
    </location>
</feature>
<dbReference type="GO" id="GO:0007229">
    <property type="term" value="P:integrin-mediated signaling pathway"/>
    <property type="evidence" value="ECO:0007669"/>
    <property type="project" value="UniProtKB-KW"/>
</dbReference>
<dbReference type="GO" id="GO:0004222">
    <property type="term" value="F:metalloendopeptidase activity"/>
    <property type="evidence" value="ECO:0007669"/>
    <property type="project" value="InterPro"/>
</dbReference>
<feature type="domain" description="EGF-like" evidence="11">
    <location>
        <begin position="607"/>
        <end position="639"/>
    </location>
</feature>
<comment type="caution">
    <text evidence="7">Lacks conserved residue(s) required for the propagation of feature annotation.</text>
</comment>
<accession>A0A3N0YVN3</accession>
<feature type="domain" description="Disintegrin" evidence="12">
    <location>
        <begin position="370"/>
        <end position="456"/>
    </location>
</feature>
<dbReference type="SMART" id="SM00608">
    <property type="entry name" value="ACR"/>
    <property type="match status" value="1"/>
</dbReference>
<dbReference type="PRINTS" id="PR00289">
    <property type="entry name" value="DISINTEGRIN"/>
</dbReference>
<feature type="binding site" evidence="8">
    <location>
        <position position="300"/>
    </location>
    <ligand>
        <name>Zn(2+)</name>
        <dbReference type="ChEBI" id="CHEBI:29105"/>
        <note>catalytic</note>
    </ligand>
</feature>
<evidence type="ECO:0000259" key="12">
    <source>
        <dbReference type="PROSITE" id="PS50214"/>
    </source>
</evidence>
<evidence type="ECO:0000313" key="15">
    <source>
        <dbReference type="Proteomes" id="UP000281406"/>
    </source>
</evidence>
<dbReference type="Pfam" id="PF00200">
    <property type="entry name" value="Disintegrin"/>
    <property type="match status" value="1"/>
</dbReference>
<dbReference type="OrthoDB" id="5951731at2759"/>
<evidence type="ECO:0000259" key="13">
    <source>
        <dbReference type="PROSITE" id="PS50215"/>
    </source>
</evidence>
<feature type="disulfide bond" evidence="6">
    <location>
        <begin position="428"/>
        <end position="448"/>
    </location>
</feature>
<keyword evidence="15" id="KW-1185">Reference proteome</keyword>
<name>A0A3N0YVN3_ANAGA</name>
<evidence type="ECO:0000256" key="4">
    <source>
        <dbReference type="ARBA" id="ARBA00023136"/>
    </source>
</evidence>
<sequence>MLVRWSIIESEDFQSRGASQYPSSSPRSSVLHPMTQKTIELSHLEGHLNSLIAPRGGEDGGDHCYYHGSVKGMQGSSVVISTCAGFRGLITVNNSVSYMIEPLANQTHSQGHAVYNTQSLKLPVGTCGHHHEDGNHTESLQELIDVMAKPQQTNRERRDVSSSVKYVELMVVADHAEFVNHGWDLERTKMTLLEAANFVDKYYKTLNIRVALIWLEIWNDQDKISVTDNPYSTLNAFLAWRRKQLPQLPNDNAQLVTGMSFHGTIIGLAPLKAMCSEYQSGGVNSDHSKSAVGIAATMAHEMGHNFGMSHDGQGCCRAQEDGGCIMAAATGAPFPRVFNSCNQKELKRYLSSGGGKCLFNPPNTRLMYGGQRCGNGYLEEGEECDCGEVEECSSPCCNANNCTLKIGAECAHGVCCHECKLKSPGVMCRPPSGSCDLPEYCDGKSESCPANFYLMDGSNCAGGSAYCYTGMCLTLEQQCLSLWGKDARLAPDVCFTKVNEAGDSYGNCGKDLMGAYRKCTERNAKCGKIQCQSTASKPIESNAVAIDTNIYIGQQKILCRGTHVYQPGHNKHNQNDTLDPGLVLPGTKCGENAICFEGECRSASFLQADECSAKCHGQGLCNNNHNCHCNSGWAPPFCEMTGSGGSLDSGPVIVHSSLHFVPVLLTLFFLLVLAILGVCWCRCKHKLLPTKGSAIPATQTCINVPGTPETKSHTTGHANPVFQPKKSHADEQASPRASRTGPPRSRHSIIRPTEKPPQIPAYTADKQSLKHSELPQLSPSVPAKKRPLPPNRPPPPCPMTKPSQTAEMLPKNGPPVSPAMLQKGKSNLMPPTGHFQNVSLVEVSLGCAGGVSEVNALITRLQGGFTLQSYFGVQKSNTMDAINTQINLTVEDPAKFNSPKIEMSGEEGKKTSCHRLRHRDMNILTPSGF</sequence>
<keyword evidence="7" id="KW-0245">EGF-like domain</keyword>
<feature type="transmembrane region" description="Helical" evidence="10">
    <location>
        <begin position="660"/>
        <end position="681"/>
    </location>
</feature>
<dbReference type="InterPro" id="IPR026759">
    <property type="entry name" value="P33MONOX"/>
</dbReference>
<feature type="binding site" evidence="8">
    <location>
        <position position="310"/>
    </location>
    <ligand>
        <name>Zn(2+)</name>
        <dbReference type="ChEBI" id="CHEBI:29105"/>
        <note>catalytic</note>
    </ligand>
</feature>
<dbReference type="Gene3D" id="3.40.390.10">
    <property type="entry name" value="Collagenase (Catalytic Domain)"/>
    <property type="match status" value="1"/>
</dbReference>
<feature type="disulfide bond" evidence="7">
    <location>
        <begin position="611"/>
        <end position="621"/>
    </location>
</feature>
<keyword evidence="2 10" id="KW-0812">Transmembrane</keyword>
<evidence type="ECO:0000256" key="1">
    <source>
        <dbReference type="ARBA" id="ARBA00004167"/>
    </source>
</evidence>
<dbReference type="Proteomes" id="UP000281406">
    <property type="component" value="Unassembled WGS sequence"/>
</dbReference>
<gene>
    <name evidence="14" type="ORF">DPX16_19071</name>
</gene>
<dbReference type="CDD" id="cd04269">
    <property type="entry name" value="ZnMc_adamalysin_II_like"/>
    <property type="match status" value="1"/>
</dbReference>
<dbReference type="Pfam" id="PF08516">
    <property type="entry name" value="ADAM_CR"/>
    <property type="match status" value="1"/>
</dbReference>
<keyword evidence="5 7" id="KW-1015">Disulfide bond</keyword>
<evidence type="ECO:0000256" key="10">
    <source>
        <dbReference type="SAM" id="Phobius"/>
    </source>
</evidence>
<dbReference type="InterPro" id="IPR034027">
    <property type="entry name" value="Reprolysin_adamalysin"/>
</dbReference>
<proteinExistence type="predicted"/>
<dbReference type="GO" id="GO:0006509">
    <property type="term" value="P:membrane protein ectodomain proteolysis"/>
    <property type="evidence" value="ECO:0007669"/>
    <property type="project" value="TreeGrafter"/>
</dbReference>
<dbReference type="Pfam" id="PF01421">
    <property type="entry name" value="Reprolysin"/>
    <property type="match status" value="1"/>
</dbReference>
<keyword evidence="14" id="KW-0401">Integrin</keyword>
<dbReference type="SUPFAM" id="SSF55486">
    <property type="entry name" value="Metalloproteases ('zincins'), catalytic domain"/>
    <property type="match status" value="1"/>
</dbReference>
<feature type="disulfide bond" evidence="7">
    <location>
        <begin position="629"/>
        <end position="638"/>
    </location>
</feature>
<feature type="domain" description="Peptidase M12B" evidence="13">
    <location>
        <begin position="165"/>
        <end position="362"/>
    </location>
</feature>
<feature type="compositionally biased region" description="Pro residues" evidence="9">
    <location>
        <begin position="788"/>
        <end position="799"/>
    </location>
</feature>
<dbReference type="PROSITE" id="PS50026">
    <property type="entry name" value="EGF_3"/>
    <property type="match status" value="1"/>
</dbReference>
<dbReference type="AlphaFoldDB" id="A0A3N0YVN3"/>
<dbReference type="PROSITE" id="PS50214">
    <property type="entry name" value="DISINTEGRIN_2"/>
    <property type="match status" value="1"/>
</dbReference>
<dbReference type="GO" id="GO:0046872">
    <property type="term" value="F:metal ion binding"/>
    <property type="evidence" value="ECO:0007669"/>
    <property type="project" value="UniProtKB-KW"/>
</dbReference>
<keyword evidence="8" id="KW-0862">Zinc</keyword>
<dbReference type="GO" id="GO:0016020">
    <property type="term" value="C:membrane"/>
    <property type="evidence" value="ECO:0007669"/>
    <property type="project" value="UniProtKB-SubCell"/>
</dbReference>
<dbReference type="FunFam" id="3.40.390.10:FF:000002">
    <property type="entry name" value="Disintegrin and metalloproteinase domain-containing protein 22"/>
    <property type="match status" value="1"/>
</dbReference>
<dbReference type="PANTHER" id="PTHR11905:SF19">
    <property type="entry name" value="DISINTEGRIN AND METALLOPROTEINASE DOMAIN-CONTAINING PROTEIN 19"/>
    <property type="match status" value="1"/>
</dbReference>
<evidence type="ECO:0000256" key="9">
    <source>
        <dbReference type="SAM" id="MobiDB-lite"/>
    </source>
</evidence>
<dbReference type="InterPro" id="IPR018358">
    <property type="entry name" value="Disintegrin_CS"/>
</dbReference>
<dbReference type="InterPro" id="IPR000742">
    <property type="entry name" value="EGF"/>
</dbReference>
<dbReference type="PROSITE" id="PS00427">
    <property type="entry name" value="DISINTEGRIN_1"/>
    <property type="match status" value="1"/>
</dbReference>
<dbReference type="EMBL" id="RJVU01021200">
    <property type="protein sequence ID" value="ROL50267.1"/>
    <property type="molecule type" value="Genomic_DNA"/>
</dbReference>
<evidence type="ECO:0000256" key="2">
    <source>
        <dbReference type="ARBA" id="ARBA00022692"/>
    </source>
</evidence>
<evidence type="ECO:0000259" key="11">
    <source>
        <dbReference type="PROSITE" id="PS50026"/>
    </source>
</evidence>
<dbReference type="InterPro" id="IPR024079">
    <property type="entry name" value="MetalloPept_cat_dom_sf"/>
</dbReference>